<dbReference type="PANTHER" id="PTHR11709:SF270">
    <property type="entry name" value="MONOCOPPER OXIDASE-LIKE PROTEIN SKS1"/>
    <property type="match status" value="1"/>
</dbReference>
<proteinExistence type="inferred from homology"/>
<dbReference type="GO" id="GO:0016491">
    <property type="term" value="F:oxidoreductase activity"/>
    <property type="evidence" value="ECO:0007669"/>
    <property type="project" value="InterPro"/>
</dbReference>
<keyword evidence="2" id="KW-0812">Transmembrane</keyword>
<evidence type="ECO:0000256" key="3">
    <source>
        <dbReference type="SAM" id="SignalP"/>
    </source>
</evidence>
<reference evidence="7" key="1">
    <citation type="submission" date="2013-09" db="EMBL/GenBank/DDBJ databases">
        <title>Corchorus olitorius genome sequencing.</title>
        <authorList>
            <person name="Alam M."/>
            <person name="Haque M.S."/>
            <person name="Islam M.S."/>
            <person name="Emdad E.M."/>
            <person name="Islam M.M."/>
            <person name="Ahmed B."/>
            <person name="Halim A."/>
            <person name="Hossen Q.M.M."/>
            <person name="Hossain M.Z."/>
            <person name="Ahmed R."/>
            <person name="Khan M.M."/>
            <person name="Islam R."/>
            <person name="Rashid M.M."/>
            <person name="Khan S.A."/>
            <person name="Rahman M.S."/>
            <person name="Alam M."/>
            <person name="Yahiya A.S."/>
            <person name="Khan M.S."/>
            <person name="Azam M.S."/>
            <person name="Haque T."/>
            <person name="Lashkar M.Z.H."/>
            <person name="Akhand A.I."/>
            <person name="Morshed G."/>
            <person name="Roy S."/>
            <person name="Uddin K.S."/>
            <person name="Rabeya T."/>
            <person name="Hossain A.S."/>
            <person name="Chowdhury A."/>
            <person name="Snigdha A.R."/>
            <person name="Mortoza M.S."/>
            <person name="Matin S.A."/>
            <person name="Hoque S.M.E."/>
            <person name="Islam M.K."/>
            <person name="Roy D.K."/>
            <person name="Haider R."/>
            <person name="Moosa M.M."/>
            <person name="Elias S.M."/>
            <person name="Hasan A.M."/>
            <person name="Jahan S."/>
            <person name="Shafiuddin M."/>
            <person name="Mahmood N."/>
            <person name="Shommy N.S."/>
        </authorList>
    </citation>
    <scope>NUCLEOTIDE SEQUENCE [LARGE SCALE GENOMIC DNA]</scope>
    <source>
        <strain evidence="7">cv. O-4</strain>
    </source>
</reference>
<dbReference type="OrthoDB" id="2121828at2759"/>
<feature type="domain" description="Plastocyanin-like" evidence="4">
    <location>
        <begin position="199"/>
        <end position="335"/>
    </location>
</feature>
<comment type="caution">
    <text evidence="6">The sequence shown here is derived from an EMBL/GenBank/DDBJ whole genome shotgun (WGS) entry which is preliminary data.</text>
</comment>
<evidence type="ECO:0000313" key="6">
    <source>
        <dbReference type="EMBL" id="OMO98133.1"/>
    </source>
</evidence>
<accession>A0A1R3JTD9</accession>
<dbReference type="CDD" id="cd13846">
    <property type="entry name" value="CuRO_1_AAO_like_1"/>
    <property type="match status" value="1"/>
</dbReference>
<keyword evidence="2" id="KW-0472">Membrane</keyword>
<feature type="signal peptide" evidence="3">
    <location>
        <begin position="1"/>
        <end position="23"/>
    </location>
</feature>
<feature type="chain" id="PRO_5013294709" evidence="3">
    <location>
        <begin position="24"/>
        <end position="391"/>
    </location>
</feature>
<dbReference type="InterPro" id="IPR034273">
    <property type="entry name" value="CuRO_1_AAO-like"/>
</dbReference>
<dbReference type="SUPFAM" id="SSF49503">
    <property type="entry name" value="Cupredoxins"/>
    <property type="match status" value="2"/>
</dbReference>
<dbReference type="InterPro" id="IPR011707">
    <property type="entry name" value="Cu-oxidase-like_N"/>
</dbReference>
<dbReference type="GO" id="GO:0005507">
    <property type="term" value="F:copper ion binding"/>
    <property type="evidence" value="ECO:0007669"/>
    <property type="project" value="InterPro"/>
</dbReference>
<comment type="similarity">
    <text evidence="1">Belongs to the multicopper oxidase family.</text>
</comment>
<dbReference type="AlphaFoldDB" id="A0A1R3JTD9"/>
<evidence type="ECO:0000313" key="7">
    <source>
        <dbReference type="Proteomes" id="UP000187203"/>
    </source>
</evidence>
<dbReference type="FunFam" id="2.60.40.420:FF:000023">
    <property type="entry name" value="Monocopper oxidase-like protein SKU5"/>
    <property type="match status" value="1"/>
</dbReference>
<feature type="domain" description="Plastocyanin-like" evidence="5">
    <location>
        <begin position="34"/>
        <end position="148"/>
    </location>
</feature>
<evidence type="ECO:0000256" key="2">
    <source>
        <dbReference type="SAM" id="Phobius"/>
    </source>
</evidence>
<dbReference type="PANTHER" id="PTHR11709">
    <property type="entry name" value="MULTI-COPPER OXIDASE"/>
    <property type="match status" value="1"/>
</dbReference>
<dbReference type="FunFam" id="2.60.40.420:FF:000016">
    <property type="entry name" value="Monocopper oxidase-like protein"/>
    <property type="match status" value="1"/>
</dbReference>
<dbReference type="EMBL" id="AWUE01015379">
    <property type="protein sequence ID" value="OMO98133.1"/>
    <property type="molecule type" value="Genomic_DNA"/>
</dbReference>
<feature type="transmembrane region" description="Helical" evidence="2">
    <location>
        <begin position="369"/>
        <end position="390"/>
    </location>
</feature>
<name>A0A1R3JTD9_9ROSI</name>
<sequence length="391" mass="44119">MALFRASLFLLIYIALLSSLCFAEDPYVSYDFKVSYITIAPLGVPQRVIAVNGKFPGPLVDATTNYNVAVNVHNQLDENLLMTWSGIQMRRNSWQDGVLGTNCPIHPKRNFTYNFQVKDQIGSFYYFPSLNFQRASGGFGPIIINNRKVIAIPFAQPDGDIVIMIGDWYTLNHTSLPPQMIHGKLRATLNGISFVNPETPIRLADLHKVKGAYKLDFPKKPLGRTPQMDRSVINATYRGFVEVILQNNDTRMQSFHVDGYAFYVVGMDFGIWTESNRNNYNKWDAISRSTIEVHPGGWTAVLISLDNVGVWNMRMENLDRWYLGQETYMRIINPEENGETEMAPPNNTLYCGALQSLATDVPDSSAMALLSWNSNLFLTLVVTILACLVLH</sequence>
<dbReference type="STRING" id="93759.A0A1R3JTD9"/>
<dbReference type="Proteomes" id="UP000187203">
    <property type="component" value="Unassembled WGS sequence"/>
</dbReference>
<dbReference type="Pfam" id="PF07731">
    <property type="entry name" value="Cu-oxidase_2"/>
    <property type="match status" value="1"/>
</dbReference>
<dbReference type="InterPro" id="IPR008972">
    <property type="entry name" value="Cupredoxin"/>
</dbReference>
<dbReference type="GO" id="GO:0005886">
    <property type="term" value="C:plasma membrane"/>
    <property type="evidence" value="ECO:0007669"/>
    <property type="project" value="TreeGrafter"/>
</dbReference>
<gene>
    <name evidence="6" type="ORF">COLO4_14133</name>
</gene>
<dbReference type="InterPro" id="IPR011706">
    <property type="entry name" value="Cu-oxidase_C"/>
</dbReference>
<keyword evidence="3" id="KW-0732">Signal</keyword>
<evidence type="ECO:0000259" key="4">
    <source>
        <dbReference type="Pfam" id="PF07731"/>
    </source>
</evidence>
<dbReference type="Pfam" id="PF07732">
    <property type="entry name" value="Cu-oxidase_3"/>
    <property type="match status" value="1"/>
</dbReference>
<evidence type="ECO:0000259" key="5">
    <source>
        <dbReference type="Pfam" id="PF07732"/>
    </source>
</evidence>
<evidence type="ECO:0000256" key="1">
    <source>
        <dbReference type="ARBA" id="ARBA00010609"/>
    </source>
</evidence>
<keyword evidence="2" id="KW-1133">Transmembrane helix</keyword>
<keyword evidence="7" id="KW-1185">Reference proteome</keyword>
<protein>
    <submittedName>
        <fullName evidence="6">Cupredoxin</fullName>
    </submittedName>
</protein>
<dbReference type="InterPro" id="IPR045087">
    <property type="entry name" value="Cu-oxidase_fam"/>
</dbReference>
<organism evidence="6 7">
    <name type="scientific">Corchorus olitorius</name>
    <dbReference type="NCBI Taxonomy" id="93759"/>
    <lineage>
        <taxon>Eukaryota</taxon>
        <taxon>Viridiplantae</taxon>
        <taxon>Streptophyta</taxon>
        <taxon>Embryophyta</taxon>
        <taxon>Tracheophyta</taxon>
        <taxon>Spermatophyta</taxon>
        <taxon>Magnoliopsida</taxon>
        <taxon>eudicotyledons</taxon>
        <taxon>Gunneridae</taxon>
        <taxon>Pentapetalae</taxon>
        <taxon>rosids</taxon>
        <taxon>malvids</taxon>
        <taxon>Malvales</taxon>
        <taxon>Malvaceae</taxon>
        <taxon>Grewioideae</taxon>
        <taxon>Apeibeae</taxon>
        <taxon>Corchorus</taxon>
    </lineage>
</organism>
<dbReference type="Gene3D" id="2.60.40.420">
    <property type="entry name" value="Cupredoxins - blue copper proteins"/>
    <property type="match status" value="2"/>
</dbReference>